<proteinExistence type="predicted"/>
<evidence type="ECO:0000313" key="2">
    <source>
        <dbReference type="EMBL" id="KAK2144883.1"/>
    </source>
</evidence>
<dbReference type="PROSITE" id="PS50835">
    <property type="entry name" value="IG_LIKE"/>
    <property type="match status" value="1"/>
</dbReference>
<dbReference type="EMBL" id="JAODUP010000722">
    <property type="protein sequence ID" value="KAK2144883.1"/>
    <property type="molecule type" value="Genomic_DNA"/>
</dbReference>
<dbReference type="InterPro" id="IPR013783">
    <property type="entry name" value="Ig-like_fold"/>
</dbReference>
<dbReference type="Proteomes" id="UP001208570">
    <property type="component" value="Unassembled WGS sequence"/>
</dbReference>
<protein>
    <recommendedName>
        <fullName evidence="1">Ig-like domain-containing protein</fullName>
    </recommendedName>
</protein>
<organism evidence="2 3">
    <name type="scientific">Paralvinella palmiformis</name>
    <dbReference type="NCBI Taxonomy" id="53620"/>
    <lineage>
        <taxon>Eukaryota</taxon>
        <taxon>Metazoa</taxon>
        <taxon>Spiralia</taxon>
        <taxon>Lophotrochozoa</taxon>
        <taxon>Annelida</taxon>
        <taxon>Polychaeta</taxon>
        <taxon>Sedentaria</taxon>
        <taxon>Canalipalpata</taxon>
        <taxon>Terebellida</taxon>
        <taxon>Terebelliformia</taxon>
        <taxon>Alvinellidae</taxon>
        <taxon>Paralvinella</taxon>
    </lineage>
</organism>
<accession>A0AAD9J2K1</accession>
<dbReference type="Gene3D" id="2.60.40.10">
    <property type="entry name" value="Immunoglobulins"/>
    <property type="match status" value="1"/>
</dbReference>
<dbReference type="InterPro" id="IPR036179">
    <property type="entry name" value="Ig-like_dom_sf"/>
</dbReference>
<keyword evidence="3" id="KW-1185">Reference proteome</keyword>
<gene>
    <name evidence="2" type="ORF">LSH36_722g01045</name>
</gene>
<dbReference type="InterPro" id="IPR007110">
    <property type="entry name" value="Ig-like_dom"/>
</dbReference>
<dbReference type="SUPFAM" id="SSF48726">
    <property type="entry name" value="Immunoglobulin"/>
    <property type="match status" value="2"/>
</dbReference>
<name>A0AAD9J2K1_9ANNE</name>
<sequence>MVGVNPHARVTIDSAQPLYVEYGQNLTLICTSDNSRQLMWTEETRETAWRKQPIEPVLGGRYITRYTVEKPTRHVSSTLIKKEMTLTDRGTYECKDATEENSFGLYITVIYIATEDVRANVKGEAVYLYCSIRGFDTNIPFLDYHWYYKEQTIMTNHKYDIVSKEGALQLTINEPGKLSDTKLCHFTL</sequence>
<evidence type="ECO:0000313" key="3">
    <source>
        <dbReference type="Proteomes" id="UP001208570"/>
    </source>
</evidence>
<dbReference type="AlphaFoldDB" id="A0AAD9J2K1"/>
<comment type="caution">
    <text evidence="2">The sequence shown here is derived from an EMBL/GenBank/DDBJ whole genome shotgun (WGS) entry which is preliminary data.</text>
</comment>
<feature type="domain" description="Ig-like" evidence="1">
    <location>
        <begin position="6"/>
        <end position="104"/>
    </location>
</feature>
<evidence type="ECO:0000259" key="1">
    <source>
        <dbReference type="PROSITE" id="PS50835"/>
    </source>
</evidence>
<reference evidence="2" key="1">
    <citation type="journal article" date="2023" name="Mol. Biol. Evol.">
        <title>Third-Generation Sequencing Reveals the Adaptive Role of the Epigenome in Three Deep-Sea Polychaetes.</title>
        <authorList>
            <person name="Perez M."/>
            <person name="Aroh O."/>
            <person name="Sun Y."/>
            <person name="Lan Y."/>
            <person name="Juniper S.K."/>
            <person name="Young C.R."/>
            <person name="Angers B."/>
            <person name="Qian P.Y."/>
        </authorList>
    </citation>
    <scope>NUCLEOTIDE SEQUENCE</scope>
    <source>
        <strain evidence="2">P08H-3</strain>
    </source>
</reference>